<evidence type="ECO:0000313" key="2">
    <source>
        <dbReference type="EMBL" id="APJ02980.1"/>
    </source>
</evidence>
<evidence type="ECO:0000259" key="1">
    <source>
        <dbReference type="Pfam" id="PF01861"/>
    </source>
</evidence>
<evidence type="ECO:0000313" key="3">
    <source>
        <dbReference type="Proteomes" id="UP000184731"/>
    </source>
</evidence>
<dbReference type="InterPro" id="IPR029063">
    <property type="entry name" value="SAM-dependent_MTases_sf"/>
</dbReference>
<gene>
    <name evidence="2" type="ORF">AXG55_03240</name>
</gene>
<accession>A0A1L4CYH0</accession>
<dbReference type="SUPFAM" id="SSF53335">
    <property type="entry name" value="S-adenosyl-L-methionine-dependent methyltransferases"/>
    <property type="match status" value="1"/>
</dbReference>
<dbReference type="Proteomes" id="UP000184731">
    <property type="component" value="Chromosome"/>
</dbReference>
<keyword evidence="3" id="KW-1185">Reference proteome</keyword>
<feature type="domain" description="N(4)-bis(aminopropyl)spermidine synthase C-terminal" evidence="1">
    <location>
        <begin position="67"/>
        <end position="201"/>
    </location>
</feature>
<dbReference type="RefSeq" id="WP_148696694.1">
    <property type="nucleotide sequence ID" value="NZ_CP017834.1"/>
</dbReference>
<name>A0A1L4CYH0_9BACT</name>
<dbReference type="AlphaFoldDB" id="A0A1L4CYH0"/>
<sequence length="319" mass="37380">MKLLEKMHKIFCSFLSIFFRSRTIRHILKLSGHDKKEFLIKIIDENLKQIKTEPQEYFAQKSSSLKFVQSYNQLPCTVDTRKKRADLFERNGFRDKEILLLGDDDLVSVELASRNFKYITVLDCDMALLHKLKILTQDAKYPITFFHADLYQGLPNFLSHNYDVVCFDPPQNYEDLRIFMNCALKSLKYYNSTFYMMVNTSGLGKLNAENLVSQLQINGYTNTQKLDFFNCYPLNRGQSLLLKLISFFINPNSIKNRSLDYKYYFTDCLEFKSNSYAQSKEQVYEEKQIIAPVGGHFTLNEIPIAFFKQYGSHSKKTIN</sequence>
<reference evidence="2 3" key="1">
    <citation type="submission" date="2016-10" db="EMBL/GenBank/DDBJ databases">
        <title>Silvanigrella aquatica sp. nov., isolated from a freshwater lake located in the Black Forest, Germany, description of Silvanigrellaceae fam. nov., Silvanigrellales ord. nov., reclassification of the order Bdellovibrionales in the class Oligoflexia, reclassification of the families Bacteriovoracaceae and Halobacteriovoraceae in the new order Bacteriovoracales ord. nov., and reclassification of the family Pseudobacteriovoracaceae in the order Oligoflexiales.</title>
        <authorList>
            <person name="Hahn M.W."/>
            <person name="Schmidt J."/>
            <person name="Koll U."/>
            <person name="Rohde M."/>
            <person name="Verbag S."/>
            <person name="Pitt A."/>
            <person name="Nakai R."/>
            <person name="Naganuma T."/>
            <person name="Lang E."/>
        </authorList>
    </citation>
    <scope>NUCLEOTIDE SEQUENCE [LARGE SCALE GENOMIC DNA]</scope>
    <source>
        <strain evidence="2 3">MWH-Nonnen-W8red</strain>
    </source>
</reference>
<dbReference type="Gene3D" id="3.40.50.150">
    <property type="entry name" value="Vaccinia Virus protein VP39"/>
    <property type="match status" value="1"/>
</dbReference>
<proteinExistence type="predicted"/>
<dbReference type="EMBL" id="CP017834">
    <property type="protein sequence ID" value="APJ02980.1"/>
    <property type="molecule type" value="Genomic_DNA"/>
</dbReference>
<dbReference type="Pfam" id="PF01861">
    <property type="entry name" value="BpsA_C"/>
    <property type="match status" value="1"/>
</dbReference>
<organism evidence="2 3">
    <name type="scientific">Silvanigrella aquatica</name>
    <dbReference type="NCBI Taxonomy" id="1915309"/>
    <lineage>
        <taxon>Bacteria</taxon>
        <taxon>Pseudomonadati</taxon>
        <taxon>Bdellovibrionota</taxon>
        <taxon>Oligoflexia</taxon>
        <taxon>Silvanigrellales</taxon>
        <taxon>Silvanigrellaceae</taxon>
        <taxon>Silvanigrella</taxon>
    </lineage>
</organism>
<protein>
    <recommendedName>
        <fullName evidence="1">N(4)-bis(aminopropyl)spermidine synthase C-terminal domain-containing protein</fullName>
    </recommendedName>
</protein>
<dbReference type="KEGG" id="saqi:AXG55_03240"/>
<dbReference type="CDD" id="cd02440">
    <property type="entry name" value="AdoMet_MTases"/>
    <property type="match status" value="1"/>
</dbReference>
<dbReference type="InterPro" id="IPR002723">
    <property type="entry name" value="BpsA_C"/>
</dbReference>
<dbReference type="STRING" id="1915309.AXG55_03240"/>
<dbReference type="OrthoDB" id="7593728at2"/>